<evidence type="ECO:0000313" key="1">
    <source>
        <dbReference type="EMBL" id="KKL73371.1"/>
    </source>
</evidence>
<accession>A0A0F9F4I0</accession>
<gene>
    <name evidence="1" type="ORF">LCGC14_2075570</name>
</gene>
<proteinExistence type="predicted"/>
<sequence length="65" mass="7405">MTDVIEMKVEELLEMVTEREGAMNQMVAQFNLRIGQLQGEISMINLLIEKAEKDEALPSEDEPPE</sequence>
<reference evidence="1" key="1">
    <citation type="journal article" date="2015" name="Nature">
        <title>Complex archaea that bridge the gap between prokaryotes and eukaryotes.</title>
        <authorList>
            <person name="Spang A."/>
            <person name="Saw J.H."/>
            <person name="Jorgensen S.L."/>
            <person name="Zaremba-Niedzwiedzka K."/>
            <person name="Martijn J."/>
            <person name="Lind A.E."/>
            <person name="van Eijk R."/>
            <person name="Schleper C."/>
            <person name="Guy L."/>
            <person name="Ettema T.J."/>
        </authorList>
    </citation>
    <scope>NUCLEOTIDE SEQUENCE</scope>
</reference>
<organism evidence="1">
    <name type="scientific">marine sediment metagenome</name>
    <dbReference type="NCBI Taxonomy" id="412755"/>
    <lineage>
        <taxon>unclassified sequences</taxon>
        <taxon>metagenomes</taxon>
        <taxon>ecological metagenomes</taxon>
    </lineage>
</organism>
<dbReference type="EMBL" id="LAZR01024979">
    <property type="protein sequence ID" value="KKL73371.1"/>
    <property type="molecule type" value="Genomic_DNA"/>
</dbReference>
<dbReference type="AlphaFoldDB" id="A0A0F9F4I0"/>
<protein>
    <submittedName>
        <fullName evidence="1">Uncharacterized protein</fullName>
    </submittedName>
</protein>
<name>A0A0F9F4I0_9ZZZZ</name>
<comment type="caution">
    <text evidence="1">The sequence shown here is derived from an EMBL/GenBank/DDBJ whole genome shotgun (WGS) entry which is preliminary data.</text>
</comment>